<proteinExistence type="predicted"/>
<dbReference type="Gene3D" id="2.120.10.70">
    <property type="entry name" value="Fucose-specific lectin"/>
    <property type="match status" value="1"/>
</dbReference>
<gene>
    <name evidence="1" type="ORF">B0H67DRAFT_558415</name>
</gene>
<sequence>MPETSTTFRLRKHRPISSCLSQHQSGLRSPTPRLRTSLTKNEKRHIYFLETEDVIQGGCFYVGKSEWIATNLGDSNIAAHNDSKLAAGKAFGPSGGLVLYFQDVTGCLKEMTLDESGRPGQVSDISTASPAIGTNLVSTGRVAGQVSLPLCHMFQVRADPPAIDSKVENTEDVAPTSHIVADIRDESFILYFQATAGEVTSVTGWERMRVVQYDYQISCRCTIM</sequence>
<protein>
    <submittedName>
        <fullName evidence="1">Uncharacterized protein</fullName>
    </submittedName>
</protein>
<dbReference type="EMBL" id="JAUKUA010000008">
    <property type="protein sequence ID" value="KAK0702804.1"/>
    <property type="molecule type" value="Genomic_DNA"/>
</dbReference>
<name>A0AA39ZSR5_9PEZI</name>
<reference evidence="1" key="1">
    <citation type="submission" date="2023-06" db="EMBL/GenBank/DDBJ databases">
        <title>Genome-scale phylogeny and comparative genomics of the fungal order Sordariales.</title>
        <authorList>
            <consortium name="Lawrence Berkeley National Laboratory"/>
            <person name="Hensen N."/>
            <person name="Bonometti L."/>
            <person name="Westerberg I."/>
            <person name="Brannstrom I.O."/>
            <person name="Guillou S."/>
            <person name="Cros-Aarteil S."/>
            <person name="Calhoun S."/>
            <person name="Haridas S."/>
            <person name="Kuo A."/>
            <person name="Mondo S."/>
            <person name="Pangilinan J."/>
            <person name="Riley R."/>
            <person name="Labutti K."/>
            <person name="Andreopoulos B."/>
            <person name="Lipzen A."/>
            <person name="Chen C."/>
            <person name="Yanf M."/>
            <person name="Daum C."/>
            <person name="Ng V."/>
            <person name="Clum A."/>
            <person name="Steindorff A."/>
            <person name="Ohm R."/>
            <person name="Martin F."/>
            <person name="Silar P."/>
            <person name="Natvig D."/>
            <person name="Lalanne C."/>
            <person name="Gautier V."/>
            <person name="Ament-Velasquez S.L."/>
            <person name="Kruys A."/>
            <person name="Hutchinson M.I."/>
            <person name="Powell A.J."/>
            <person name="Barry K."/>
            <person name="Miller A.N."/>
            <person name="Grigoriev I.V."/>
            <person name="Debuchy R."/>
            <person name="Gladieux P."/>
            <person name="Thoren M.H."/>
            <person name="Johannesson H."/>
        </authorList>
    </citation>
    <scope>NUCLEOTIDE SEQUENCE</scope>
    <source>
        <strain evidence="1">SMH4607-1</strain>
    </source>
</reference>
<comment type="caution">
    <text evidence="1">The sequence shown here is derived from an EMBL/GenBank/DDBJ whole genome shotgun (WGS) entry which is preliminary data.</text>
</comment>
<evidence type="ECO:0000313" key="2">
    <source>
        <dbReference type="Proteomes" id="UP001172102"/>
    </source>
</evidence>
<organism evidence="1 2">
    <name type="scientific">Lasiosphaeris hirsuta</name>
    <dbReference type="NCBI Taxonomy" id="260670"/>
    <lineage>
        <taxon>Eukaryota</taxon>
        <taxon>Fungi</taxon>
        <taxon>Dikarya</taxon>
        <taxon>Ascomycota</taxon>
        <taxon>Pezizomycotina</taxon>
        <taxon>Sordariomycetes</taxon>
        <taxon>Sordariomycetidae</taxon>
        <taxon>Sordariales</taxon>
        <taxon>Lasiosphaeriaceae</taxon>
        <taxon>Lasiosphaeris</taxon>
    </lineage>
</organism>
<dbReference type="Proteomes" id="UP001172102">
    <property type="component" value="Unassembled WGS sequence"/>
</dbReference>
<keyword evidence="2" id="KW-1185">Reference proteome</keyword>
<dbReference type="AlphaFoldDB" id="A0AA39ZSR5"/>
<accession>A0AA39ZSR5</accession>
<evidence type="ECO:0000313" key="1">
    <source>
        <dbReference type="EMBL" id="KAK0702804.1"/>
    </source>
</evidence>